<dbReference type="SMART" id="SM00448">
    <property type="entry name" value="REC"/>
    <property type="match status" value="1"/>
</dbReference>
<dbReference type="EMBL" id="QJJM01000005">
    <property type="protein sequence ID" value="PXW76338.1"/>
    <property type="molecule type" value="Genomic_DNA"/>
</dbReference>
<name>A0A2V3V6I5_9SPHN</name>
<feature type="domain" description="Response regulatory" evidence="2">
    <location>
        <begin position="15"/>
        <end position="126"/>
    </location>
</feature>
<proteinExistence type="predicted"/>
<feature type="modified residue" description="4-aspartylphosphate" evidence="1">
    <location>
        <position position="66"/>
    </location>
</feature>
<gene>
    <name evidence="3" type="ORF">C7451_105109</name>
</gene>
<reference evidence="3 4" key="1">
    <citation type="submission" date="2018-05" db="EMBL/GenBank/DDBJ databases">
        <title>Genomic Encyclopedia of Type Strains, Phase IV (KMG-IV): sequencing the most valuable type-strain genomes for metagenomic binning, comparative biology and taxonomic classification.</title>
        <authorList>
            <person name="Goeker M."/>
        </authorList>
    </citation>
    <scope>NUCLEOTIDE SEQUENCE [LARGE SCALE GENOMIC DNA]</scope>
    <source>
        <strain evidence="3 4">DSM 3183</strain>
    </source>
</reference>
<comment type="caution">
    <text evidence="3">The sequence shown here is derived from an EMBL/GenBank/DDBJ whole genome shotgun (WGS) entry which is preliminary data.</text>
</comment>
<accession>A0A2V3V6I5</accession>
<sequence length="138" mass="14876">MTSSPADEALLRGCRVLVVEDDFLIADDFSRRLAGRGAQIIGPAATLDAARAALGDGEDVDVAVLDINLRGTLVFPFAQHLEAAGIPFLFCTGYGEDPISECFRDVTRFEKPLSHQSFSEMVQKIARLVASPRGGPLR</sequence>
<evidence type="ECO:0000256" key="1">
    <source>
        <dbReference type="PROSITE-ProRule" id="PRU00169"/>
    </source>
</evidence>
<keyword evidence="4" id="KW-1185">Reference proteome</keyword>
<dbReference type="OrthoDB" id="582170at2"/>
<evidence type="ECO:0000313" key="3">
    <source>
        <dbReference type="EMBL" id="PXW76338.1"/>
    </source>
</evidence>
<organism evidence="3 4">
    <name type="scientific">Blastomonas natatoria</name>
    <dbReference type="NCBI Taxonomy" id="34015"/>
    <lineage>
        <taxon>Bacteria</taxon>
        <taxon>Pseudomonadati</taxon>
        <taxon>Pseudomonadota</taxon>
        <taxon>Alphaproteobacteria</taxon>
        <taxon>Sphingomonadales</taxon>
        <taxon>Sphingomonadaceae</taxon>
        <taxon>Blastomonas</taxon>
    </lineage>
</organism>
<dbReference type="Gene3D" id="3.40.50.2300">
    <property type="match status" value="1"/>
</dbReference>
<dbReference type="InterPro" id="IPR011006">
    <property type="entry name" value="CheY-like_superfamily"/>
</dbReference>
<dbReference type="SUPFAM" id="SSF52172">
    <property type="entry name" value="CheY-like"/>
    <property type="match status" value="1"/>
</dbReference>
<keyword evidence="1" id="KW-0597">Phosphoprotein</keyword>
<dbReference type="InterPro" id="IPR001789">
    <property type="entry name" value="Sig_transdc_resp-reg_receiver"/>
</dbReference>
<dbReference type="PROSITE" id="PS50110">
    <property type="entry name" value="RESPONSE_REGULATORY"/>
    <property type="match status" value="1"/>
</dbReference>
<dbReference type="AlphaFoldDB" id="A0A2V3V6I5"/>
<dbReference type="RefSeq" id="WP_110298386.1">
    <property type="nucleotide sequence ID" value="NZ_QJJM01000005.1"/>
</dbReference>
<evidence type="ECO:0000313" key="4">
    <source>
        <dbReference type="Proteomes" id="UP000248014"/>
    </source>
</evidence>
<protein>
    <submittedName>
        <fullName evidence="3">CheY-like chemotaxis protein</fullName>
    </submittedName>
</protein>
<dbReference type="GO" id="GO:0000160">
    <property type="term" value="P:phosphorelay signal transduction system"/>
    <property type="evidence" value="ECO:0007669"/>
    <property type="project" value="InterPro"/>
</dbReference>
<dbReference type="Proteomes" id="UP000248014">
    <property type="component" value="Unassembled WGS sequence"/>
</dbReference>
<evidence type="ECO:0000259" key="2">
    <source>
        <dbReference type="PROSITE" id="PS50110"/>
    </source>
</evidence>